<evidence type="ECO:0000256" key="1">
    <source>
        <dbReference type="ARBA" id="ARBA00005776"/>
    </source>
</evidence>
<dbReference type="SUPFAM" id="SSF109604">
    <property type="entry name" value="HD-domain/PDEase-like"/>
    <property type="match status" value="1"/>
</dbReference>
<comment type="similarity">
    <text evidence="1">Belongs to the SAMHD1 family.</text>
</comment>
<evidence type="ECO:0000313" key="3">
    <source>
        <dbReference type="EMBL" id="GFN79176.1"/>
    </source>
</evidence>
<dbReference type="GO" id="GO:0005634">
    <property type="term" value="C:nucleus"/>
    <property type="evidence" value="ECO:0007669"/>
    <property type="project" value="TreeGrafter"/>
</dbReference>
<dbReference type="CDD" id="cd00077">
    <property type="entry name" value="HDc"/>
    <property type="match status" value="1"/>
</dbReference>
<dbReference type="AlphaFoldDB" id="A0AAV3YAN2"/>
<dbReference type="InterPro" id="IPR050135">
    <property type="entry name" value="dGTPase-like"/>
</dbReference>
<evidence type="ECO:0000259" key="2">
    <source>
        <dbReference type="PROSITE" id="PS51831"/>
    </source>
</evidence>
<keyword evidence="4" id="KW-1185">Reference proteome</keyword>
<gene>
    <name evidence="3" type="ORF">PoB_000568200</name>
</gene>
<dbReference type="PANTHER" id="PTHR11373">
    <property type="entry name" value="DEOXYNUCLEOSIDE TRIPHOSPHATE TRIPHOSPHOHYDROLASE"/>
    <property type="match status" value="1"/>
</dbReference>
<comment type="caution">
    <text evidence="3">The sequence shown here is derived from an EMBL/GenBank/DDBJ whole genome shotgun (WGS) entry which is preliminary data.</text>
</comment>
<dbReference type="PANTHER" id="PTHR11373:SF4">
    <property type="entry name" value="DEOXYNUCLEOSIDE TRIPHOSPHATE TRIPHOSPHOHYDROLASE SAMHD1"/>
    <property type="match status" value="1"/>
</dbReference>
<sequence length="476" mass="55035">MDVTCDYMNGFASEMAELLINDNIHGHILLNWRLKRIIDTPQVQRLRDLKQLGMGSHVFPGATHTRFAHSIGVCHLAGKFLEQLKYAQDLGITDRDVFCLQVAGLCHDLGHGPFSHMFERAMKAGGKKWKHEDTSGDLFERLVRENQLEHLFEEGEINFIKELIESEEENRTGRGSGEQDKEFLYEIVNNKRTGLDVDKFDYFARDCHALGLTNMFNHERFMKMARVLRCEDGKLHICHRDKELENLIVMFQTRFTLHLYAYQHPVVASLDKMVSDAFEAANEYLLTEGDDGRFYSLFDCVNNLGAFVRLNDSIIFRIRDLWLSEEDRRDDPKKVEKVEAAQLLVERIMTRKLYKFVHQQKGFQNSENFQGETIEREICELGKGKFNKKDIYVQVTDIGFGMKEANPLENLSVYSKNDLETAQPFDQSMVSQLLLPKIFSERIVRVYSKSENDKTIKAIQEAARDWGQKVPAGTAQ</sequence>
<dbReference type="Gene3D" id="1.10.3210.10">
    <property type="entry name" value="Hypothetical protein af1432"/>
    <property type="match status" value="1"/>
</dbReference>
<feature type="domain" description="HD" evidence="2">
    <location>
        <begin position="66"/>
        <end position="203"/>
    </location>
</feature>
<dbReference type="InterPro" id="IPR006674">
    <property type="entry name" value="HD_domain"/>
</dbReference>
<dbReference type="Proteomes" id="UP000735302">
    <property type="component" value="Unassembled WGS sequence"/>
</dbReference>
<dbReference type="Pfam" id="PF01966">
    <property type="entry name" value="HD"/>
    <property type="match status" value="1"/>
</dbReference>
<evidence type="ECO:0000313" key="4">
    <source>
        <dbReference type="Proteomes" id="UP000735302"/>
    </source>
</evidence>
<protein>
    <submittedName>
        <fullName evidence="3">Deoxynucleoside triphosphate triphosphohydrolase samhd1</fullName>
    </submittedName>
</protein>
<reference evidence="3 4" key="1">
    <citation type="journal article" date="2021" name="Elife">
        <title>Chloroplast acquisition without the gene transfer in kleptoplastic sea slugs, Plakobranchus ocellatus.</title>
        <authorList>
            <person name="Maeda T."/>
            <person name="Takahashi S."/>
            <person name="Yoshida T."/>
            <person name="Shimamura S."/>
            <person name="Takaki Y."/>
            <person name="Nagai Y."/>
            <person name="Toyoda A."/>
            <person name="Suzuki Y."/>
            <person name="Arimoto A."/>
            <person name="Ishii H."/>
            <person name="Satoh N."/>
            <person name="Nishiyama T."/>
            <person name="Hasebe M."/>
            <person name="Maruyama T."/>
            <person name="Minagawa J."/>
            <person name="Obokata J."/>
            <person name="Shigenobu S."/>
        </authorList>
    </citation>
    <scope>NUCLEOTIDE SEQUENCE [LARGE SCALE GENOMIC DNA]</scope>
</reference>
<dbReference type="GO" id="GO:0006203">
    <property type="term" value="P:dGTP catabolic process"/>
    <property type="evidence" value="ECO:0007669"/>
    <property type="project" value="TreeGrafter"/>
</dbReference>
<dbReference type="EMBL" id="BLXT01000641">
    <property type="protein sequence ID" value="GFN79176.1"/>
    <property type="molecule type" value="Genomic_DNA"/>
</dbReference>
<dbReference type="InterPro" id="IPR003607">
    <property type="entry name" value="HD/PDEase_dom"/>
</dbReference>
<dbReference type="Gene3D" id="3.30.70.2760">
    <property type="match status" value="1"/>
</dbReference>
<dbReference type="GO" id="GO:0008832">
    <property type="term" value="F:dGTPase activity"/>
    <property type="evidence" value="ECO:0007669"/>
    <property type="project" value="TreeGrafter"/>
</dbReference>
<organism evidence="3 4">
    <name type="scientific">Plakobranchus ocellatus</name>
    <dbReference type="NCBI Taxonomy" id="259542"/>
    <lineage>
        <taxon>Eukaryota</taxon>
        <taxon>Metazoa</taxon>
        <taxon>Spiralia</taxon>
        <taxon>Lophotrochozoa</taxon>
        <taxon>Mollusca</taxon>
        <taxon>Gastropoda</taxon>
        <taxon>Heterobranchia</taxon>
        <taxon>Euthyneura</taxon>
        <taxon>Panpulmonata</taxon>
        <taxon>Sacoglossa</taxon>
        <taxon>Placobranchoidea</taxon>
        <taxon>Plakobranchidae</taxon>
        <taxon>Plakobranchus</taxon>
    </lineage>
</organism>
<dbReference type="SMART" id="SM00471">
    <property type="entry name" value="HDc"/>
    <property type="match status" value="1"/>
</dbReference>
<proteinExistence type="inferred from homology"/>
<dbReference type="PROSITE" id="PS51831">
    <property type="entry name" value="HD"/>
    <property type="match status" value="1"/>
</dbReference>
<accession>A0AAV3YAN2</accession>
<name>A0AAV3YAN2_9GAST</name>